<dbReference type="STRING" id="7260.B4N4L0"/>
<feature type="region of interest" description="Disordered" evidence="8">
    <location>
        <begin position="695"/>
        <end position="725"/>
    </location>
</feature>
<dbReference type="PANTHER" id="PTHR47143:SF4">
    <property type="entry name" value="TRANSIENT RECEPTOR POTENTIAL CATION CHANNEL PROTEIN PAINLESS"/>
    <property type="match status" value="1"/>
</dbReference>
<keyword evidence="4 7" id="KW-0040">ANK repeat</keyword>
<dbReference type="Proteomes" id="UP000007798">
    <property type="component" value="Unassembled WGS sequence"/>
</dbReference>
<dbReference type="InterPro" id="IPR052076">
    <property type="entry name" value="TRP_cation_channel"/>
</dbReference>
<sequence>MKSDLDDIKKKRLINRFLKEKTLDLDRFRNGQLRQLLREQYPNLILPEPHSKNRTWDITYDQLFNALRYGNENNFIAMSAHYNGDDNDILNLLKECITRGRLQSFDELLRARNNLNINKGFAGDKKLTLIELSLIHGNWHTLEKLLNHQELKWPSDKLMLINLMGRLDELPVNEYCDYWKCFHLLVQSKHVDINETDESGHTPLHYAAQYRHADAVHSLLAKGAHLGAINEFKEMPLADIDAVWLEMYFNQCITTRSKSRADRSFEIIMDFKNLDLSAIDYMAETKHLRSLLKHPLITSFILFKWIIESEIEKDLAAIYDADRLERKSLVLWRRPLITIMYSFVEACELILIFTVKLLNKWFIAIAFVGCLIFFVPGPHEVYMAICKRNLGFILYWLGLGVVSSAGFGTGVHSFLLYLGPHIASVALAAYECRTLELPSPPYPEEKICPDEPYAKLSNICMLAILGKVWPEALLWGIGTALGEMPPYFMARPQRAPGEYMDGIEKLEWRAQHRLNGNLNVLDRAKLHMGHAVQRSGFLGILLFASIPNPLYDLIGLTCGHFLIPFWKFFIATLIGKAFIKATIQQIVVIVAFSDDLVSRLIHGLGQVPMVGPHIQAPIRQLLRSTKQRMHNNGQHDNNTSSLDFIAGVFQICALLMIAYFIISTVNCLAQRHYRRLKETQRKLQTVSMVIEEIEHNSTTQESSSHQEITNTDENDKTRAEILNEN</sequence>
<keyword evidence="2" id="KW-0716">Sensory transduction</keyword>
<dbReference type="FunCoup" id="B4N4L0">
    <property type="interactions" value="48"/>
</dbReference>
<dbReference type="HOGENOM" id="CLU_033298_0_1_1"/>
<evidence type="ECO:0000256" key="6">
    <source>
        <dbReference type="ARBA" id="ARBA00023303"/>
    </source>
</evidence>
<evidence type="ECO:0000256" key="1">
    <source>
        <dbReference type="ARBA" id="ARBA00022448"/>
    </source>
</evidence>
<dbReference type="GO" id="GO:0022857">
    <property type="term" value="F:transmembrane transporter activity"/>
    <property type="evidence" value="ECO:0007669"/>
    <property type="project" value="TreeGrafter"/>
</dbReference>
<dbReference type="InterPro" id="IPR002110">
    <property type="entry name" value="Ankyrin_rpt"/>
</dbReference>
<keyword evidence="9" id="KW-0472">Membrane</keyword>
<name>B4N4L0_DROWI</name>
<dbReference type="PROSITE" id="PS50088">
    <property type="entry name" value="ANK_REPEAT"/>
    <property type="match status" value="1"/>
</dbReference>
<protein>
    <submittedName>
        <fullName evidence="10">Uncharacterized protein</fullName>
    </submittedName>
</protein>
<dbReference type="PANTHER" id="PTHR47143">
    <property type="entry name" value="TRANSIENT RECEPTOR POTENTIAL CATION CHANNEL PROTEIN PAINLESS"/>
    <property type="match status" value="1"/>
</dbReference>
<dbReference type="GO" id="GO:1902495">
    <property type="term" value="C:transmembrane transporter complex"/>
    <property type="evidence" value="ECO:0007669"/>
    <property type="project" value="TreeGrafter"/>
</dbReference>
<dbReference type="AlphaFoldDB" id="B4N4L0"/>
<keyword evidence="3" id="KW-0677">Repeat</keyword>
<feature type="transmembrane region" description="Helical" evidence="9">
    <location>
        <begin position="394"/>
        <end position="418"/>
    </location>
</feature>
<dbReference type="PROSITE" id="PS50297">
    <property type="entry name" value="ANK_REP_REGION"/>
    <property type="match status" value="1"/>
</dbReference>
<keyword evidence="6" id="KW-0407">Ion channel</keyword>
<gene>
    <name evidence="10" type="primary">Dwil\GK10493</name>
    <name evidence="10" type="ORF">Dwil_GK10493</name>
</gene>
<evidence type="ECO:0000313" key="10">
    <source>
        <dbReference type="EMBL" id="EDW79084.2"/>
    </source>
</evidence>
<evidence type="ECO:0000256" key="7">
    <source>
        <dbReference type="PROSITE-ProRule" id="PRU00023"/>
    </source>
</evidence>
<dbReference type="EMBL" id="CH964095">
    <property type="protein sequence ID" value="EDW79084.2"/>
    <property type="molecule type" value="Genomic_DNA"/>
</dbReference>
<dbReference type="SMART" id="SM00248">
    <property type="entry name" value="ANK"/>
    <property type="match status" value="3"/>
</dbReference>
<reference evidence="10 11" key="1">
    <citation type="journal article" date="2007" name="Nature">
        <title>Evolution of genes and genomes on the Drosophila phylogeny.</title>
        <authorList>
            <consortium name="Drosophila 12 Genomes Consortium"/>
            <person name="Clark A.G."/>
            <person name="Eisen M.B."/>
            <person name="Smith D.R."/>
            <person name="Bergman C.M."/>
            <person name="Oliver B."/>
            <person name="Markow T.A."/>
            <person name="Kaufman T.C."/>
            <person name="Kellis M."/>
            <person name="Gelbart W."/>
            <person name="Iyer V.N."/>
            <person name="Pollard D.A."/>
            <person name="Sackton T.B."/>
            <person name="Larracuente A.M."/>
            <person name="Singh N.D."/>
            <person name="Abad J.P."/>
            <person name="Abt D.N."/>
            <person name="Adryan B."/>
            <person name="Aguade M."/>
            <person name="Akashi H."/>
            <person name="Anderson W.W."/>
            <person name="Aquadro C.F."/>
            <person name="Ardell D.H."/>
            <person name="Arguello R."/>
            <person name="Artieri C.G."/>
            <person name="Barbash D.A."/>
            <person name="Barker D."/>
            <person name="Barsanti P."/>
            <person name="Batterham P."/>
            <person name="Batzoglou S."/>
            <person name="Begun D."/>
            <person name="Bhutkar A."/>
            <person name="Blanco E."/>
            <person name="Bosak S.A."/>
            <person name="Bradley R.K."/>
            <person name="Brand A.D."/>
            <person name="Brent M.R."/>
            <person name="Brooks A.N."/>
            <person name="Brown R.H."/>
            <person name="Butlin R.K."/>
            <person name="Caggese C."/>
            <person name="Calvi B.R."/>
            <person name="Bernardo de Carvalho A."/>
            <person name="Caspi A."/>
            <person name="Castrezana S."/>
            <person name="Celniker S.E."/>
            <person name="Chang J.L."/>
            <person name="Chapple C."/>
            <person name="Chatterji S."/>
            <person name="Chinwalla A."/>
            <person name="Civetta A."/>
            <person name="Clifton S.W."/>
            <person name="Comeron J.M."/>
            <person name="Costello J.C."/>
            <person name="Coyne J.A."/>
            <person name="Daub J."/>
            <person name="David R.G."/>
            <person name="Delcher A.L."/>
            <person name="Delehaunty K."/>
            <person name="Do C.B."/>
            <person name="Ebling H."/>
            <person name="Edwards K."/>
            <person name="Eickbush T."/>
            <person name="Evans J.D."/>
            <person name="Filipski A."/>
            <person name="Findeiss S."/>
            <person name="Freyhult E."/>
            <person name="Fulton L."/>
            <person name="Fulton R."/>
            <person name="Garcia A.C."/>
            <person name="Gardiner A."/>
            <person name="Garfield D.A."/>
            <person name="Garvin B.E."/>
            <person name="Gibson G."/>
            <person name="Gilbert D."/>
            <person name="Gnerre S."/>
            <person name="Godfrey J."/>
            <person name="Good R."/>
            <person name="Gotea V."/>
            <person name="Gravely B."/>
            <person name="Greenberg A.J."/>
            <person name="Griffiths-Jones S."/>
            <person name="Gross S."/>
            <person name="Guigo R."/>
            <person name="Gustafson E.A."/>
            <person name="Haerty W."/>
            <person name="Hahn M.W."/>
            <person name="Halligan D.L."/>
            <person name="Halpern A.L."/>
            <person name="Halter G.M."/>
            <person name="Han M.V."/>
            <person name="Heger A."/>
            <person name="Hillier L."/>
            <person name="Hinrichs A.S."/>
            <person name="Holmes I."/>
            <person name="Hoskins R.A."/>
            <person name="Hubisz M.J."/>
            <person name="Hultmark D."/>
            <person name="Huntley M.A."/>
            <person name="Jaffe D.B."/>
            <person name="Jagadeeshan S."/>
            <person name="Jeck W.R."/>
            <person name="Johnson J."/>
            <person name="Jones C.D."/>
            <person name="Jordan W.C."/>
            <person name="Karpen G.H."/>
            <person name="Kataoka E."/>
            <person name="Keightley P.D."/>
            <person name="Kheradpour P."/>
            <person name="Kirkness E.F."/>
            <person name="Koerich L.B."/>
            <person name="Kristiansen K."/>
            <person name="Kudrna D."/>
            <person name="Kulathinal R.J."/>
            <person name="Kumar S."/>
            <person name="Kwok R."/>
            <person name="Lander E."/>
            <person name="Langley C.H."/>
            <person name="Lapoint R."/>
            <person name="Lazzaro B.P."/>
            <person name="Lee S.J."/>
            <person name="Levesque L."/>
            <person name="Li R."/>
            <person name="Lin C.F."/>
            <person name="Lin M.F."/>
            <person name="Lindblad-Toh K."/>
            <person name="Llopart A."/>
            <person name="Long M."/>
            <person name="Low L."/>
            <person name="Lozovsky E."/>
            <person name="Lu J."/>
            <person name="Luo M."/>
            <person name="Machado C.A."/>
            <person name="Makalowski W."/>
            <person name="Marzo M."/>
            <person name="Matsuda M."/>
            <person name="Matzkin L."/>
            <person name="McAllister B."/>
            <person name="McBride C.S."/>
            <person name="McKernan B."/>
            <person name="McKernan K."/>
            <person name="Mendez-Lago M."/>
            <person name="Minx P."/>
            <person name="Mollenhauer M.U."/>
            <person name="Montooth K."/>
            <person name="Mount S.M."/>
            <person name="Mu X."/>
            <person name="Myers E."/>
            <person name="Negre B."/>
            <person name="Newfeld S."/>
            <person name="Nielsen R."/>
            <person name="Noor M.A."/>
            <person name="O'Grady P."/>
            <person name="Pachter L."/>
            <person name="Papaceit M."/>
            <person name="Parisi M.J."/>
            <person name="Parisi M."/>
            <person name="Parts L."/>
            <person name="Pedersen J.S."/>
            <person name="Pesole G."/>
            <person name="Phillippy A.M."/>
            <person name="Ponting C.P."/>
            <person name="Pop M."/>
            <person name="Porcelli D."/>
            <person name="Powell J.R."/>
            <person name="Prohaska S."/>
            <person name="Pruitt K."/>
            <person name="Puig M."/>
            <person name="Quesneville H."/>
            <person name="Ram K.R."/>
            <person name="Rand D."/>
            <person name="Rasmussen M.D."/>
            <person name="Reed L.K."/>
            <person name="Reenan R."/>
            <person name="Reily A."/>
            <person name="Remington K.A."/>
            <person name="Rieger T.T."/>
            <person name="Ritchie M.G."/>
            <person name="Robin C."/>
            <person name="Rogers Y.H."/>
            <person name="Rohde C."/>
            <person name="Rozas J."/>
            <person name="Rubenfield M.J."/>
            <person name="Ruiz A."/>
            <person name="Russo S."/>
            <person name="Salzberg S.L."/>
            <person name="Sanchez-Gracia A."/>
            <person name="Saranga D.J."/>
            <person name="Sato H."/>
            <person name="Schaeffer S.W."/>
            <person name="Schatz M.C."/>
            <person name="Schlenke T."/>
            <person name="Schwartz R."/>
            <person name="Segarra C."/>
            <person name="Singh R.S."/>
            <person name="Sirot L."/>
            <person name="Sirota M."/>
            <person name="Sisneros N.B."/>
            <person name="Smith C.D."/>
            <person name="Smith T.F."/>
            <person name="Spieth J."/>
            <person name="Stage D.E."/>
            <person name="Stark A."/>
            <person name="Stephan W."/>
            <person name="Strausberg R.L."/>
            <person name="Strempel S."/>
            <person name="Sturgill D."/>
            <person name="Sutton G."/>
            <person name="Sutton G.G."/>
            <person name="Tao W."/>
            <person name="Teichmann S."/>
            <person name="Tobari Y.N."/>
            <person name="Tomimura Y."/>
            <person name="Tsolas J.M."/>
            <person name="Valente V.L."/>
            <person name="Venter E."/>
            <person name="Venter J.C."/>
            <person name="Vicario S."/>
            <person name="Vieira F.G."/>
            <person name="Vilella A.J."/>
            <person name="Villasante A."/>
            <person name="Walenz B."/>
            <person name="Wang J."/>
            <person name="Wasserman M."/>
            <person name="Watts T."/>
            <person name="Wilson D."/>
            <person name="Wilson R.K."/>
            <person name="Wing R.A."/>
            <person name="Wolfner M.F."/>
            <person name="Wong A."/>
            <person name="Wong G.K."/>
            <person name="Wu C.I."/>
            <person name="Wu G."/>
            <person name="Yamamoto D."/>
            <person name="Yang H.P."/>
            <person name="Yang S.P."/>
            <person name="Yorke J.A."/>
            <person name="Yoshida K."/>
            <person name="Zdobnov E."/>
            <person name="Zhang P."/>
            <person name="Zhang Y."/>
            <person name="Zimin A.V."/>
            <person name="Baldwin J."/>
            <person name="Abdouelleil A."/>
            <person name="Abdulkadir J."/>
            <person name="Abebe A."/>
            <person name="Abera B."/>
            <person name="Abreu J."/>
            <person name="Acer S.C."/>
            <person name="Aftuck L."/>
            <person name="Alexander A."/>
            <person name="An P."/>
            <person name="Anderson E."/>
            <person name="Anderson S."/>
            <person name="Arachi H."/>
            <person name="Azer M."/>
            <person name="Bachantsang P."/>
            <person name="Barry A."/>
            <person name="Bayul T."/>
            <person name="Berlin A."/>
            <person name="Bessette D."/>
            <person name="Bloom T."/>
            <person name="Blye J."/>
            <person name="Boguslavskiy L."/>
            <person name="Bonnet C."/>
            <person name="Boukhgalter B."/>
            <person name="Bourzgui I."/>
            <person name="Brown A."/>
            <person name="Cahill P."/>
            <person name="Channer S."/>
            <person name="Cheshatsang Y."/>
            <person name="Chuda L."/>
            <person name="Citroen M."/>
            <person name="Collymore A."/>
            <person name="Cooke P."/>
            <person name="Costello M."/>
            <person name="D'Aco K."/>
            <person name="Daza R."/>
            <person name="De Haan G."/>
            <person name="DeGray S."/>
            <person name="DeMaso C."/>
            <person name="Dhargay N."/>
            <person name="Dooley K."/>
            <person name="Dooley E."/>
            <person name="Doricent M."/>
            <person name="Dorje P."/>
            <person name="Dorjee K."/>
            <person name="Dupes A."/>
            <person name="Elong R."/>
            <person name="Falk J."/>
            <person name="Farina A."/>
            <person name="Faro S."/>
            <person name="Ferguson D."/>
            <person name="Fisher S."/>
            <person name="Foley C.D."/>
            <person name="Franke A."/>
            <person name="Friedrich D."/>
            <person name="Gadbois L."/>
            <person name="Gearin G."/>
            <person name="Gearin C.R."/>
            <person name="Giannoukos G."/>
            <person name="Goode T."/>
            <person name="Graham J."/>
            <person name="Grandbois E."/>
            <person name="Grewal S."/>
            <person name="Gyaltsen K."/>
            <person name="Hafez N."/>
            <person name="Hagos B."/>
            <person name="Hall J."/>
            <person name="Henson C."/>
            <person name="Hollinger A."/>
            <person name="Honan T."/>
            <person name="Huard M.D."/>
            <person name="Hughes L."/>
            <person name="Hurhula B."/>
            <person name="Husby M.E."/>
            <person name="Kamat A."/>
            <person name="Kanga B."/>
            <person name="Kashin S."/>
            <person name="Khazanovich D."/>
            <person name="Kisner P."/>
            <person name="Lance K."/>
            <person name="Lara M."/>
            <person name="Lee W."/>
            <person name="Lennon N."/>
            <person name="Letendre F."/>
            <person name="LeVine R."/>
            <person name="Lipovsky A."/>
            <person name="Liu X."/>
            <person name="Liu J."/>
            <person name="Liu S."/>
            <person name="Lokyitsang T."/>
            <person name="Lokyitsang Y."/>
            <person name="Lubonja R."/>
            <person name="Lui A."/>
            <person name="MacDonald P."/>
            <person name="Magnisalis V."/>
            <person name="Maru K."/>
            <person name="Matthews C."/>
            <person name="McCusker W."/>
            <person name="McDonough S."/>
            <person name="Mehta T."/>
            <person name="Meldrim J."/>
            <person name="Meneus L."/>
            <person name="Mihai O."/>
            <person name="Mihalev A."/>
            <person name="Mihova T."/>
            <person name="Mittelman R."/>
            <person name="Mlenga V."/>
            <person name="Montmayeur A."/>
            <person name="Mulrain L."/>
            <person name="Navidi A."/>
            <person name="Naylor J."/>
            <person name="Negash T."/>
            <person name="Nguyen T."/>
            <person name="Nguyen N."/>
            <person name="Nicol R."/>
            <person name="Norbu C."/>
            <person name="Norbu N."/>
            <person name="Novod N."/>
            <person name="O'Neill B."/>
            <person name="Osman S."/>
            <person name="Markiewicz E."/>
            <person name="Oyono O.L."/>
            <person name="Patti C."/>
            <person name="Phunkhang P."/>
            <person name="Pierre F."/>
            <person name="Priest M."/>
            <person name="Raghuraman S."/>
            <person name="Rege F."/>
            <person name="Reyes R."/>
            <person name="Rise C."/>
            <person name="Rogov P."/>
            <person name="Ross K."/>
            <person name="Ryan E."/>
            <person name="Settipalli S."/>
            <person name="Shea T."/>
            <person name="Sherpa N."/>
            <person name="Shi L."/>
            <person name="Shih D."/>
            <person name="Sparrow T."/>
            <person name="Spaulding J."/>
            <person name="Stalker J."/>
            <person name="Stange-Thomann N."/>
            <person name="Stavropoulos S."/>
            <person name="Stone C."/>
            <person name="Strader C."/>
            <person name="Tesfaye S."/>
            <person name="Thomson T."/>
            <person name="Thoulutsang Y."/>
            <person name="Thoulutsang D."/>
            <person name="Topham K."/>
            <person name="Topping I."/>
            <person name="Tsamla T."/>
            <person name="Vassiliev H."/>
            <person name="Vo A."/>
            <person name="Wangchuk T."/>
            <person name="Wangdi T."/>
            <person name="Weiand M."/>
            <person name="Wilkinson J."/>
            <person name="Wilson A."/>
            <person name="Yadav S."/>
            <person name="Young G."/>
            <person name="Yu Q."/>
            <person name="Zembek L."/>
            <person name="Zhong D."/>
            <person name="Zimmer A."/>
            <person name="Zwirko Z."/>
            <person name="Jaffe D.B."/>
            <person name="Alvarez P."/>
            <person name="Brockman W."/>
            <person name="Butler J."/>
            <person name="Chin C."/>
            <person name="Gnerre S."/>
            <person name="Grabherr M."/>
            <person name="Kleber M."/>
            <person name="Mauceli E."/>
            <person name="MacCallum I."/>
        </authorList>
    </citation>
    <scope>NUCLEOTIDE SEQUENCE [LARGE SCALE GENOMIC DNA]</scope>
    <source>
        <strain evidence="11">Tucson 14030-0811.24</strain>
    </source>
</reference>
<proteinExistence type="predicted"/>
<dbReference type="SUPFAM" id="SSF48403">
    <property type="entry name" value="Ankyrin repeat"/>
    <property type="match status" value="1"/>
</dbReference>
<dbReference type="GO" id="GO:0034220">
    <property type="term" value="P:monoatomic ion transmembrane transport"/>
    <property type="evidence" value="ECO:0007669"/>
    <property type="project" value="UniProtKB-KW"/>
</dbReference>
<accession>B4N4L0</accession>
<evidence type="ECO:0000256" key="8">
    <source>
        <dbReference type="SAM" id="MobiDB-lite"/>
    </source>
</evidence>
<feature type="transmembrane region" description="Helical" evidence="9">
    <location>
        <begin position="644"/>
        <end position="669"/>
    </location>
</feature>
<keyword evidence="5" id="KW-0406">Ion transport</keyword>
<keyword evidence="9" id="KW-1133">Transmembrane helix</keyword>
<dbReference type="eggNOG" id="KOG1109">
    <property type="taxonomic scope" value="Eukaryota"/>
</dbReference>
<evidence type="ECO:0000256" key="4">
    <source>
        <dbReference type="ARBA" id="ARBA00023043"/>
    </source>
</evidence>
<dbReference type="InterPro" id="IPR036770">
    <property type="entry name" value="Ankyrin_rpt-contain_sf"/>
</dbReference>
<evidence type="ECO:0000256" key="3">
    <source>
        <dbReference type="ARBA" id="ARBA00022737"/>
    </source>
</evidence>
<evidence type="ECO:0000313" key="11">
    <source>
        <dbReference type="Proteomes" id="UP000007798"/>
    </source>
</evidence>
<evidence type="ECO:0000256" key="2">
    <source>
        <dbReference type="ARBA" id="ARBA00022606"/>
    </source>
</evidence>
<dbReference type="Pfam" id="PF12796">
    <property type="entry name" value="Ank_2"/>
    <property type="match status" value="1"/>
</dbReference>
<keyword evidence="1" id="KW-0813">Transport</keyword>
<keyword evidence="9" id="KW-0812">Transmembrane</keyword>
<organism evidence="10 11">
    <name type="scientific">Drosophila willistoni</name>
    <name type="common">Fruit fly</name>
    <dbReference type="NCBI Taxonomy" id="7260"/>
    <lineage>
        <taxon>Eukaryota</taxon>
        <taxon>Metazoa</taxon>
        <taxon>Ecdysozoa</taxon>
        <taxon>Arthropoda</taxon>
        <taxon>Hexapoda</taxon>
        <taxon>Insecta</taxon>
        <taxon>Pterygota</taxon>
        <taxon>Neoptera</taxon>
        <taxon>Endopterygota</taxon>
        <taxon>Diptera</taxon>
        <taxon>Brachycera</taxon>
        <taxon>Muscomorpha</taxon>
        <taxon>Ephydroidea</taxon>
        <taxon>Drosophilidae</taxon>
        <taxon>Drosophila</taxon>
        <taxon>Sophophora</taxon>
    </lineage>
</organism>
<dbReference type="InParanoid" id="B4N4L0"/>
<dbReference type="OrthoDB" id="2016540at2759"/>
<dbReference type="Gene3D" id="1.25.40.20">
    <property type="entry name" value="Ankyrin repeat-containing domain"/>
    <property type="match status" value="1"/>
</dbReference>
<feature type="transmembrane region" description="Helical" evidence="9">
    <location>
        <begin position="361"/>
        <end position="382"/>
    </location>
</feature>
<feature type="compositionally biased region" description="Polar residues" evidence="8">
    <location>
        <begin position="696"/>
        <end position="711"/>
    </location>
</feature>
<feature type="repeat" description="ANK" evidence="7">
    <location>
        <begin position="199"/>
        <end position="231"/>
    </location>
</feature>
<evidence type="ECO:0000256" key="5">
    <source>
        <dbReference type="ARBA" id="ARBA00023065"/>
    </source>
</evidence>
<feature type="compositionally biased region" description="Basic and acidic residues" evidence="8">
    <location>
        <begin position="713"/>
        <end position="725"/>
    </location>
</feature>
<evidence type="ECO:0000256" key="9">
    <source>
        <dbReference type="SAM" id="Phobius"/>
    </source>
</evidence>
<keyword evidence="11" id="KW-1185">Reference proteome</keyword>